<proteinExistence type="predicted"/>
<name>A0A2V1DCY8_9PLEO</name>
<accession>A0A2V1DCY8</accession>
<dbReference type="EMBL" id="KZ805479">
    <property type="protein sequence ID" value="PVH95952.1"/>
    <property type="molecule type" value="Genomic_DNA"/>
</dbReference>
<reference evidence="1 2" key="1">
    <citation type="journal article" date="2018" name="Sci. Rep.">
        <title>Comparative genomics provides insights into the lifestyle and reveals functional heterogeneity of dark septate endophytic fungi.</title>
        <authorList>
            <person name="Knapp D.G."/>
            <person name="Nemeth J.B."/>
            <person name="Barry K."/>
            <person name="Hainaut M."/>
            <person name="Henrissat B."/>
            <person name="Johnson J."/>
            <person name="Kuo A."/>
            <person name="Lim J.H.P."/>
            <person name="Lipzen A."/>
            <person name="Nolan M."/>
            <person name="Ohm R.A."/>
            <person name="Tamas L."/>
            <person name="Grigoriev I.V."/>
            <person name="Spatafora J.W."/>
            <person name="Nagy L.G."/>
            <person name="Kovacs G.M."/>
        </authorList>
    </citation>
    <scope>NUCLEOTIDE SEQUENCE [LARGE SCALE GENOMIC DNA]</scope>
    <source>
        <strain evidence="1 2">DSE2036</strain>
    </source>
</reference>
<protein>
    <submittedName>
        <fullName evidence="1">Uncharacterized protein</fullName>
    </submittedName>
</protein>
<evidence type="ECO:0000313" key="2">
    <source>
        <dbReference type="Proteomes" id="UP000244855"/>
    </source>
</evidence>
<sequence length="151" mass="16177">MLSSTLAERTSVNIIPRHANITHCGTASLLNLNPAVEGLHTVPLLAFGTCVRADDASGFHGKSFSIDKVDLNGRSFSRCNDGEAEGEAQVLSEGGKTDLKEYNRWVVCKAKDGEGRGYAFPTIGEGVAAKRETGWMVGIVCVFWMVVMGSL</sequence>
<evidence type="ECO:0000313" key="1">
    <source>
        <dbReference type="EMBL" id="PVH95952.1"/>
    </source>
</evidence>
<organism evidence="1 2">
    <name type="scientific">Periconia macrospinosa</name>
    <dbReference type="NCBI Taxonomy" id="97972"/>
    <lineage>
        <taxon>Eukaryota</taxon>
        <taxon>Fungi</taxon>
        <taxon>Dikarya</taxon>
        <taxon>Ascomycota</taxon>
        <taxon>Pezizomycotina</taxon>
        <taxon>Dothideomycetes</taxon>
        <taxon>Pleosporomycetidae</taxon>
        <taxon>Pleosporales</taxon>
        <taxon>Massarineae</taxon>
        <taxon>Periconiaceae</taxon>
        <taxon>Periconia</taxon>
    </lineage>
</organism>
<keyword evidence="2" id="KW-1185">Reference proteome</keyword>
<dbReference type="Proteomes" id="UP000244855">
    <property type="component" value="Unassembled WGS sequence"/>
</dbReference>
<dbReference type="AlphaFoldDB" id="A0A2V1DCY8"/>
<gene>
    <name evidence="1" type="ORF">DM02DRAFT_632429</name>
</gene>